<dbReference type="Proteomes" id="UP000241808">
    <property type="component" value="Unassembled WGS sequence"/>
</dbReference>
<evidence type="ECO:0000256" key="2">
    <source>
        <dbReference type="SAM" id="MobiDB-lite"/>
    </source>
</evidence>
<reference evidence="3 4" key="1">
    <citation type="submission" date="2018-04" db="EMBL/GenBank/DDBJ databases">
        <title>Genomic Encyclopedia of Archaeal and Bacterial Type Strains, Phase II (KMG-II): from individual species to whole genera.</title>
        <authorList>
            <person name="Goeker M."/>
        </authorList>
    </citation>
    <scope>NUCLEOTIDE SEQUENCE [LARGE SCALE GENOMIC DNA]</scope>
    <source>
        <strain evidence="3 4">DSM 25521</strain>
    </source>
</reference>
<feature type="region of interest" description="Disordered" evidence="2">
    <location>
        <begin position="423"/>
        <end position="489"/>
    </location>
</feature>
<sequence length="489" mass="52321">MIPGHSALGGIESALAEIRQAESEANARLDAATRRAAEARAEEAEAFRGLAAFRLNAAGALGGQLAQLATDVRAMLALRLNDRNKLDAEIAAVEAEIDRITAERQQATRRLDESAEKREAVANAAQIGLAAKSDYASAKTEADRLARVAEEADKKARLAEEELEAKRKPYEDDALFMYLWRRSYATGAYEAGNVARLLDGWVARLVDYNNARPNYARLTEIPKRLREHANRSAAAAVEATERLKAMEREAFLGTGGDAADAEIGKLHAELERLDAARAAAEQKHNALDARAAAFARGEDDRFRQAVGTLAEALRREDLDRLYAEALRTPSPEDEALVGRIRALRDEQERIDLDTRRQRAELAELSRRKGEVSQVANGFRQRRYDADGSVFSNDVVGALLRGLVTGVITGADYWGRMEQGRRWQRQDDGNWGGGNWGGGGSWGGGSSGGSSGGGGSWGGGGSSGGSSSGGSWGGGGSSGGGDGFDTGGRF</sequence>
<keyword evidence="1" id="KW-0175">Coiled coil</keyword>
<dbReference type="AlphaFoldDB" id="A0A2T4YX40"/>
<dbReference type="EMBL" id="PZZL01000014">
    <property type="protein sequence ID" value="PTM50417.1"/>
    <property type="molecule type" value="Genomic_DNA"/>
</dbReference>
<evidence type="ECO:0000313" key="4">
    <source>
        <dbReference type="Proteomes" id="UP000241808"/>
    </source>
</evidence>
<comment type="caution">
    <text evidence="3">The sequence shown here is derived from an EMBL/GenBank/DDBJ whole genome shotgun (WGS) entry which is preliminary data.</text>
</comment>
<keyword evidence="4" id="KW-1185">Reference proteome</keyword>
<protein>
    <submittedName>
        <fullName evidence="3">Uncharacterized protein</fullName>
    </submittedName>
</protein>
<feature type="coiled-coil region" evidence="1">
    <location>
        <begin position="83"/>
        <end position="162"/>
    </location>
</feature>
<evidence type="ECO:0000313" key="3">
    <source>
        <dbReference type="EMBL" id="PTM50417.1"/>
    </source>
</evidence>
<feature type="coiled-coil region" evidence="1">
    <location>
        <begin position="15"/>
        <end position="42"/>
    </location>
</feature>
<dbReference type="OrthoDB" id="274366at2"/>
<gene>
    <name evidence="3" type="ORF">C8P69_1143</name>
</gene>
<organism evidence="3 4">
    <name type="scientific">Phreatobacter oligotrophus</name>
    <dbReference type="NCBI Taxonomy" id="1122261"/>
    <lineage>
        <taxon>Bacteria</taxon>
        <taxon>Pseudomonadati</taxon>
        <taxon>Pseudomonadota</taxon>
        <taxon>Alphaproteobacteria</taxon>
        <taxon>Hyphomicrobiales</taxon>
        <taxon>Phreatobacteraceae</taxon>
        <taxon>Phreatobacter</taxon>
    </lineage>
</organism>
<proteinExistence type="predicted"/>
<feature type="compositionally biased region" description="Gly residues" evidence="2">
    <location>
        <begin position="429"/>
        <end position="489"/>
    </location>
</feature>
<dbReference type="RefSeq" id="WP_108179360.1">
    <property type="nucleotide sequence ID" value="NZ_PZZL01000014.1"/>
</dbReference>
<name>A0A2T4YX40_9HYPH</name>
<feature type="coiled-coil region" evidence="1">
    <location>
        <begin position="229"/>
        <end position="290"/>
    </location>
</feature>
<evidence type="ECO:0000256" key="1">
    <source>
        <dbReference type="SAM" id="Coils"/>
    </source>
</evidence>
<accession>A0A2T4YX40</accession>